<evidence type="ECO:0000259" key="3">
    <source>
        <dbReference type="Pfam" id="PF07563"/>
    </source>
</evidence>
<evidence type="ECO:0000313" key="4">
    <source>
        <dbReference type="EMBL" id="AXF56803.1"/>
    </source>
</evidence>
<dbReference type="Gene3D" id="2.30.30.1210">
    <property type="entry name" value="Domain of unknown function DUF1541"/>
    <property type="match status" value="1"/>
</dbReference>
<protein>
    <submittedName>
        <fullName evidence="4">DUF1541 domain-containing protein</fullName>
    </submittedName>
</protein>
<dbReference type="PROSITE" id="PS51257">
    <property type="entry name" value="PROKAR_LIPOPROTEIN"/>
    <property type="match status" value="1"/>
</dbReference>
<feature type="compositionally biased region" description="Acidic residues" evidence="1">
    <location>
        <begin position="77"/>
        <end position="86"/>
    </location>
</feature>
<feature type="chain" id="PRO_5017062933" evidence="2">
    <location>
        <begin position="20"/>
        <end position="213"/>
    </location>
</feature>
<dbReference type="RefSeq" id="WP_114374061.1">
    <property type="nucleotide sequence ID" value="NZ_CP031092.1"/>
</dbReference>
<sequence>MKKKIMIGSVSLVTAFALAACGNGDEEMPDEGMDMDSGSDSNMEDMGDEMPDHDDMDGMDMDDDMHEDMDHSSSGEVPDDLGEEENPTFEVGSQAMVEGGHMEEMEGAKATIVGAYDTTAYIVSYDPTNGGERVENHEWVVHEEIEEAGEETFEPGTEVTLEADHMDGMEGATAAIDEAEETTVYMIDYTPTDGGEEVENHKWVTEDELSEVE</sequence>
<accession>A0A345C0S2</accession>
<feature type="region of interest" description="Disordered" evidence="1">
    <location>
        <begin position="23"/>
        <end position="86"/>
    </location>
</feature>
<dbReference type="KEGG" id="rue:DT065_12845"/>
<keyword evidence="2" id="KW-0732">Signal</keyword>
<proteinExistence type="predicted"/>
<organism evidence="4 5">
    <name type="scientific">Salicibibacter kimchii</name>
    <dbReference type="NCBI Taxonomy" id="2099786"/>
    <lineage>
        <taxon>Bacteria</taxon>
        <taxon>Bacillati</taxon>
        <taxon>Bacillota</taxon>
        <taxon>Bacilli</taxon>
        <taxon>Bacillales</taxon>
        <taxon>Bacillaceae</taxon>
        <taxon>Salicibibacter</taxon>
    </lineage>
</organism>
<feature type="domain" description="DUF1541" evidence="3">
    <location>
        <begin position="155"/>
        <end position="206"/>
    </location>
</feature>
<dbReference type="Proteomes" id="UP000252100">
    <property type="component" value="Chromosome"/>
</dbReference>
<feature type="compositionally biased region" description="Acidic residues" evidence="1">
    <location>
        <begin position="24"/>
        <end position="34"/>
    </location>
</feature>
<feature type="compositionally biased region" description="Acidic residues" evidence="1">
    <location>
        <begin position="42"/>
        <end position="67"/>
    </location>
</feature>
<name>A0A345C0S2_9BACI</name>
<evidence type="ECO:0000313" key="5">
    <source>
        <dbReference type="Proteomes" id="UP000252100"/>
    </source>
</evidence>
<dbReference type="AlphaFoldDB" id="A0A345C0S2"/>
<reference evidence="4 5" key="1">
    <citation type="journal article" date="2018" name="J. Microbiol.">
        <title>Salicibibacter kimchii gen. nov., sp. nov., a moderately halophilic and alkalitolerant bacterium in the family Bacillaceae, isolated from kimchi.</title>
        <authorList>
            <person name="Jang J.Y."/>
            <person name="Oh Y.J."/>
            <person name="Lim S.K."/>
            <person name="Park H.K."/>
            <person name="Lee C."/>
            <person name="Kim J.Y."/>
            <person name="Lee M.A."/>
            <person name="Choi H.J."/>
        </authorList>
    </citation>
    <scope>NUCLEOTIDE SEQUENCE [LARGE SCALE GENOMIC DNA]</scope>
    <source>
        <strain evidence="4 5">NKC1-1</strain>
    </source>
</reference>
<dbReference type="EMBL" id="CP031092">
    <property type="protein sequence ID" value="AXF56803.1"/>
    <property type="molecule type" value="Genomic_DNA"/>
</dbReference>
<dbReference type="InterPro" id="IPR011438">
    <property type="entry name" value="DUF1541"/>
</dbReference>
<keyword evidence="5" id="KW-1185">Reference proteome</keyword>
<feature type="domain" description="DUF1541" evidence="3">
    <location>
        <begin position="91"/>
        <end position="142"/>
    </location>
</feature>
<gene>
    <name evidence="4" type="ORF">DT065_12845</name>
</gene>
<evidence type="ECO:0000256" key="1">
    <source>
        <dbReference type="SAM" id="MobiDB-lite"/>
    </source>
</evidence>
<dbReference type="Pfam" id="PF07563">
    <property type="entry name" value="DUF1541"/>
    <property type="match status" value="2"/>
</dbReference>
<feature type="signal peptide" evidence="2">
    <location>
        <begin position="1"/>
        <end position="19"/>
    </location>
</feature>
<dbReference type="OrthoDB" id="1701949at2"/>
<evidence type="ECO:0000256" key="2">
    <source>
        <dbReference type="SAM" id="SignalP"/>
    </source>
</evidence>